<evidence type="ECO:0000313" key="3">
    <source>
        <dbReference type="Proteomes" id="UP001322277"/>
    </source>
</evidence>
<dbReference type="CDD" id="cd11577">
    <property type="entry name" value="GH71"/>
    <property type="match status" value="1"/>
</dbReference>
<reference evidence="3" key="1">
    <citation type="journal article" date="2023" name="bioRxiv">
        <title>Complete genome of the Medicago anthracnose fungus, Colletotrichum destructivum, reveals a mini-chromosome-like region within a core chromosome.</title>
        <authorList>
            <person name="Lapalu N."/>
            <person name="Simon A."/>
            <person name="Lu A."/>
            <person name="Plaumann P.-L."/>
            <person name="Amselem J."/>
            <person name="Pigne S."/>
            <person name="Auger A."/>
            <person name="Koch C."/>
            <person name="Dallery J.-F."/>
            <person name="O'Connell R.J."/>
        </authorList>
    </citation>
    <scope>NUCLEOTIDE SEQUENCE [LARGE SCALE GENOMIC DNA]</scope>
    <source>
        <strain evidence="3">CBS 520.97</strain>
    </source>
</reference>
<dbReference type="Proteomes" id="UP001322277">
    <property type="component" value="Chromosome 3"/>
</dbReference>
<dbReference type="InterPro" id="IPR005197">
    <property type="entry name" value="Glyco_hydro_71"/>
</dbReference>
<feature type="chain" id="PRO_5043590053" evidence="1">
    <location>
        <begin position="20"/>
        <end position="175"/>
    </location>
</feature>
<dbReference type="Gene3D" id="3.20.20.80">
    <property type="entry name" value="Glycosidases"/>
    <property type="match status" value="1"/>
</dbReference>
<feature type="signal peptide" evidence="1">
    <location>
        <begin position="1"/>
        <end position="19"/>
    </location>
</feature>
<accession>A0AAX4I6N9</accession>
<evidence type="ECO:0000313" key="2">
    <source>
        <dbReference type="EMBL" id="WQF79056.1"/>
    </source>
</evidence>
<evidence type="ECO:0000256" key="1">
    <source>
        <dbReference type="SAM" id="SignalP"/>
    </source>
</evidence>
<dbReference type="RefSeq" id="XP_062776280.1">
    <property type="nucleotide sequence ID" value="XM_062920229.1"/>
</dbReference>
<keyword evidence="3" id="KW-1185">Reference proteome</keyword>
<protein>
    <submittedName>
        <fullName evidence="2">Glycoside hydrolase family 71</fullName>
    </submittedName>
</protein>
<dbReference type="Pfam" id="PF03659">
    <property type="entry name" value="Glyco_hydro_71"/>
    <property type="match status" value="1"/>
</dbReference>
<dbReference type="AlphaFoldDB" id="A0AAX4I6N9"/>
<dbReference type="GeneID" id="87940573"/>
<proteinExistence type="predicted"/>
<keyword evidence="2" id="KW-0378">Hydrolase</keyword>
<gene>
    <name evidence="2" type="ORF">CDEST_04070</name>
</gene>
<name>A0AAX4I6N9_9PEZI</name>
<keyword evidence="1" id="KW-0732">Signal</keyword>
<dbReference type="EMBL" id="CP137307">
    <property type="protein sequence ID" value="WQF79056.1"/>
    <property type="molecule type" value="Genomic_DNA"/>
</dbReference>
<organism evidence="2 3">
    <name type="scientific">Colletotrichum destructivum</name>
    <dbReference type="NCBI Taxonomy" id="34406"/>
    <lineage>
        <taxon>Eukaryota</taxon>
        <taxon>Fungi</taxon>
        <taxon>Dikarya</taxon>
        <taxon>Ascomycota</taxon>
        <taxon>Pezizomycotina</taxon>
        <taxon>Sordariomycetes</taxon>
        <taxon>Hypocreomycetidae</taxon>
        <taxon>Glomerellales</taxon>
        <taxon>Glomerellaceae</taxon>
        <taxon>Colletotrichum</taxon>
        <taxon>Colletotrichum destructivum species complex</taxon>
    </lineage>
</organism>
<sequence>MKFLFILLKLLSWAKTALHWTSFAHFMVGNTERNSGPDWIDDIKLAQEALIDAFALNMARGEPMNVKAIADALSNAEAPGFKLFFSFDYAGRGPFSKDEVVSWINKYAPSSAYFRHQGKPLVSTFEGPDQAEDWHDIKAITNCFFVPDWSSLGAGPAVRAASGVAYGLFGWAGWP</sequence>
<dbReference type="KEGG" id="cdet:87940573"/>
<dbReference type="GO" id="GO:0051118">
    <property type="term" value="F:glucan endo-1,3-alpha-glucosidase activity"/>
    <property type="evidence" value="ECO:0007669"/>
    <property type="project" value="InterPro"/>
</dbReference>